<name>A0AAV7M713_PLEWA</name>
<proteinExistence type="predicted"/>
<comment type="caution">
    <text evidence="2">The sequence shown here is derived from an EMBL/GenBank/DDBJ whole genome shotgun (WGS) entry which is preliminary data.</text>
</comment>
<evidence type="ECO:0000313" key="2">
    <source>
        <dbReference type="EMBL" id="KAJ1097668.1"/>
    </source>
</evidence>
<accession>A0AAV7M713</accession>
<dbReference type="EMBL" id="JANPWB010000014">
    <property type="protein sequence ID" value="KAJ1097668.1"/>
    <property type="molecule type" value="Genomic_DNA"/>
</dbReference>
<protein>
    <submittedName>
        <fullName evidence="2">Uncharacterized protein</fullName>
    </submittedName>
</protein>
<dbReference type="Proteomes" id="UP001066276">
    <property type="component" value="Chromosome 10"/>
</dbReference>
<dbReference type="AlphaFoldDB" id="A0AAV7M713"/>
<feature type="compositionally biased region" description="Basic and acidic residues" evidence="1">
    <location>
        <begin position="48"/>
        <end position="79"/>
    </location>
</feature>
<feature type="region of interest" description="Disordered" evidence="1">
    <location>
        <begin position="1"/>
        <end position="128"/>
    </location>
</feature>
<gene>
    <name evidence="2" type="ORF">NDU88_002785</name>
</gene>
<evidence type="ECO:0000256" key="1">
    <source>
        <dbReference type="SAM" id="MobiDB-lite"/>
    </source>
</evidence>
<feature type="compositionally biased region" description="Basic and acidic residues" evidence="1">
    <location>
        <begin position="89"/>
        <end position="99"/>
    </location>
</feature>
<feature type="compositionally biased region" description="Pro residues" evidence="1">
    <location>
        <begin position="1"/>
        <end position="10"/>
    </location>
</feature>
<reference evidence="2" key="1">
    <citation type="journal article" date="2022" name="bioRxiv">
        <title>Sequencing and chromosome-scale assembly of the giantPleurodeles waltlgenome.</title>
        <authorList>
            <person name="Brown T."/>
            <person name="Elewa A."/>
            <person name="Iarovenko S."/>
            <person name="Subramanian E."/>
            <person name="Araus A.J."/>
            <person name="Petzold A."/>
            <person name="Susuki M."/>
            <person name="Suzuki K.-i.T."/>
            <person name="Hayashi T."/>
            <person name="Toyoda A."/>
            <person name="Oliveira C."/>
            <person name="Osipova E."/>
            <person name="Leigh N.D."/>
            <person name="Simon A."/>
            <person name="Yun M.H."/>
        </authorList>
    </citation>
    <scope>NUCLEOTIDE SEQUENCE</scope>
    <source>
        <strain evidence="2">20211129_DDA</strain>
        <tissue evidence="2">Liver</tissue>
    </source>
</reference>
<keyword evidence="3" id="KW-1185">Reference proteome</keyword>
<sequence>MLPQSDPPYPEGVSTSDTSNPEVHRVATYPEALPGDGRQREQFCTITRLEKDDSKAAKARDMDFRKLILGDEKEDDESKASSGPLGKDGPADPNKDDWTARTSGAGGTQRKLWPRLRKSVAPSGVCTL</sequence>
<evidence type="ECO:0000313" key="3">
    <source>
        <dbReference type="Proteomes" id="UP001066276"/>
    </source>
</evidence>
<organism evidence="2 3">
    <name type="scientific">Pleurodeles waltl</name>
    <name type="common">Iberian ribbed newt</name>
    <dbReference type="NCBI Taxonomy" id="8319"/>
    <lineage>
        <taxon>Eukaryota</taxon>
        <taxon>Metazoa</taxon>
        <taxon>Chordata</taxon>
        <taxon>Craniata</taxon>
        <taxon>Vertebrata</taxon>
        <taxon>Euteleostomi</taxon>
        <taxon>Amphibia</taxon>
        <taxon>Batrachia</taxon>
        <taxon>Caudata</taxon>
        <taxon>Salamandroidea</taxon>
        <taxon>Salamandridae</taxon>
        <taxon>Pleurodelinae</taxon>
        <taxon>Pleurodeles</taxon>
    </lineage>
</organism>